<reference evidence="2" key="1">
    <citation type="journal article" date="2024" name="Proc. Natl. Acad. Sci. U.S.A.">
        <title>Extraordinary preservation of gene collinearity over three hundred million years revealed in homosporous lycophytes.</title>
        <authorList>
            <person name="Li C."/>
            <person name="Wickell D."/>
            <person name="Kuo L.Y."/>
            <person name="Chen X."/>
            <person name="Nie B."/>
            <person name="Liao X."/>
            <person name="Peng D."/>
            <person name="Ji J."/>
            <person name="Jenkins J."/>
            <person name="Williams M."/>
            <person name="Shu S."/>
            <person name="Plott C."/>
            <person name="Barry K."/>
            <person name="Rajasekar S."/>
            <person name="Grimwood J."/>
            <person name="Han X."/>
            <person name="Sun S."/>
            <person name="Hou Z."/>
            <person name="He W."/>
            <person name="Dai G."/>
            <person name="Sun C."/>
            <person name="Schmutz J."/>
            <person name="Leebens-Mack J.H."/>
            <person name="Li F.W."/>
            <person name="Wang L."/>
        </authorList>
    </citation>
    <scope>NUCLEOTIDE SEQUENCE [LARGE SCALE GENOMIC DNA]</scope>
    <source>
        <strain evidence="2">cv. PW_Plant_1</strain>
    </source>
</reference>
<proteinExistence type="predicted"/>
<sequence length="603" mass="67229">MEKKATWLVIHPSALLIAFILKQFLINSTNADVFLWPIPQSISWGIGPPIIISSNLNISSPRQMDLNRAVVYYRELILSEKWLPVQASANPTSLPSTEAATNYSLNLIQIKVEDISADLQYGVNESYSLIVPDQGGTATLETVTIWGAIRGLETFSQLIRVPSGKSEGESIIEHGVAIHDEPKFAHRGLLLDTSRNFYPVKDILRTIRALGHNKMNVFHWHITDSQSFPLSLASEPLLAAKGSYGERYIYSQKDVAKIVRYGRSFGVRIVPEIDTPGHTASWGVAYPEIVVCNNQFWVPPGVAWVDRFANEPGPGQLNPLNPKTYEVYKNVVDDLANMFPDTFFHAGGDEIKAGCWKNSTDIQKFLQENHTLDEALTRFINTTRSFLTSHNKTTVYWADVITSTVAKVDPSLLPPSSTILQNWDAGSEGTKSLVQKGYPVIASDVDWFYLDCGFGNWMTNNTNLDQDFNDDPGNTFNWAPQGRGAGTGGSWCAPYKSWSRIYDHDITANMTSEEAKLVIGAEVSLWGEQADGAVVDSRLWPRTAALGESMWSGNRDAEGRKRSGEANDRMNDWRFRLLGRGIAAEPLQPLWCLKNPHQCDFVQ</sequence>
<gene>
    <name evidence="1" type="ORF">O6H91_03G060700</name>
</gene>
<evidence type="ECO:0000313" key="1">
    <source>
        <dbReference type="EMBL" id="KAJ7562245.1"/>
    </source>
</evidence>
<keyword evidence="2" id="KW-1185">Reference proteome</keyword>
<protein>
    <submittedName>
        <fullName evidence="1">Uncharacterized protein</fullName>
    </submittedName>
</protein>
<name>A0ACC2E6V2_DIPCM</name>
<comment type="caution">
    <text evidence="1">The sequence shown here is derived from an EMBL/GenBank/DDBJ whole genome shotgun (WGS) entry which is preliminary data.</text>
</comment>
<accession>A0ACC2E6V2</accession>
<dbReference type="Proteomes" id="UP001162992">
    <property type="component" value="Chromosome 3"/>
</dbReference>
<evidence type="ECO:0000313" key="2">
    <source>
        <dbReference type="Proteomes" id="UP001162992"/>
    </source>
</evidence>
<organism evidence="1 2">
    <name type="scientific">Diphasiastrum complanatum</name>
    <name type="common">Issler's clubmoss</name>
    <name type="synonym">Lycopodium complanatum</name>
    <dbReference type="NCBI Taxonomy" id="34168"/>
    <lineage>
        <taxon>Eukaryota</taxon>
        <taxon>Viridiplantae</taxon>
        <taxon>Streptophyta</taxon>
        <taxon>Embryophyta</taxon>
        <taxon>Tracheophyta</taxon>
        <taxon>Lycopodiopsida</taxon>
        <taxon>Lycopodiales</taxon>
        <taxon>Lycopodiaceae</taxon>
        <taxon>Lycopodioideae</taxon>
        <taxon>Diphasiastrum</taxon>
    </lineage>
</organism>
<dbReference type="EMBL" id="CM055094">
    <property type="protein sequence ID" value="KAJ7562245.1"/>
    <property type="molecule type" value="Genomic_DNA"/>
</dbReference>